<dbReference type="AlphaFoldDB" id="A0A4Y2D700"/>
<accession>A0A4Y2D700</accession>
<protein>
    <submittedName>
        <fullName evidence="2">Uncharacterized protein</fullName>
    </submittedName>
</protein>
<dbReference type="EMBL" id="BGPR01088591">
    <property type="protein sequence ID" value="GBM11907.1"/>
    <property type="molecule type" value="Genomic_DNA"/>
</dbReference>
<evidence type="ECO:0000313" key="2">
    <source>
        <dbReference type="EMBL" id="GBM11907.1"/>
    </source>
</evidence>
<dbReference type="EMBL" id="BGPR01088588">
    <property type="protein sequence ID" value="GBM11896.1"/>
    <property type="molecule type" value="Genomic_DNA"/>
</dbReference>
<proteinExistence type="predicted"/>
<organism evidence="2 3">
    <name type="scientific">Araneus ventricosus</name>
    <name type="common">Orbweaver spider</name>
    <name type="synonym">Epeira ventricosa</name>
    <dbReference type="NCBI Taxonomy" id="182803"/>
    <lineage>
        <taxon>Eukaryota</taxon>
        <taxon>Metazoa</taxon>
        <taxon>Ecdysozoa</taxon>
        <taxon>Arthropoda</taxon>
        <taxon>Chelicerata</taxon>
        <taxon>Arachnida</taxon>
        <taxon>Araneae</taxon>
        <taxon>Araneomorphae</taxon>
        <taxon>Entelegynae</taxon>
        <taxon>Araneoidea</taxon>
        <taxon>Araneidae</taxon>
        <taxon>Araneus</taxon>
    </lineage>
</organism>
<comment type="caution">
    <text evidence="2">The sequence shown here is derived from an EMBL/GenBank/DDBJ whole genome shotgun (WGS) entry which is preliminary data.</text>
</comment>
<keyword evidence="3" id="KW-1185">Reference proteome</keyword>
<name>A0A4Y2D700_ARAVE</name>
<reference evidence="2 3" key="1">
    <citation type="journal article" date="2019" name="Sci. Rep.">
        <title>Orb-weaving spider Araneus ventricosus genome elucidates the spidroin gene catalogue.</title>
        <authorList>
            <person name="Kono N."/>
            <person name="Nakamura H."/>
            <person name="Ohtoshi R."/>
            <person name="Moran D.A.P."/>
            <person name="Shinohara A."/>
            <person name="Yoshida Y."/>
            <person name="Fujiwara M."/>
            <person name="Mori M."/>
            <person name="Tomita M."/>
            <person name="Arakawa K."/>
        </authorList>
    </citation>
    <scope>NUCLEOTIDE SEQUENCE [LARGE SCALE GENOMIC DNA]</scope>
</reference>
<evidence type="ECO:0000313" key="1">
    <source>
        <dbReference type="EMBL" id="GBM11896.1"/>
    </source>
</evidence>
<dbReference type="Proteomes" id="UP000499080">
    <property type="component" value="Unassembled WGS sequence"/>
</dbReference>
<feature type="non-terminal residue" evidence="2">
    <location>
        <position position="114"/>
    </location>
</feature>
<sequence length="114" mass="12822">MMGTLFLARQQCALIINVGVKHHFSANMAVAKICASSPSAATLGASAPRKFECSFPKPVVGAQNRRELERRGRKFGFPTGLDIQPLRLDYRQRSGCNRGWEWIRSRWICAERSV</sequence>
<gene>
    <name evidence="1" type="ORF">AVEN_12210_1</name>
    <name evidence="2" type="ORF">AVEN_70926_1</name>
</gene>
<evidence type="ECO:0000313" key="3">
    <source>
        <dbReference type="Proteomes" id="UP000499080"/>
    </source>
</evidence>